<dbReference type="InterPro" id="IPR045324">
    <property type="entry name" value="Small_multidrug_res"/>
</dbReference>
<evidence type="ECO:0000313" key="9">
    <source>
        <dbReference type="Proteomes" id="UP000294498"/>
    </source>
</evidence>
<evidence type="ECO:0000256" key="3">
    <source>
        <dbReference type="ARBA" id="ARBA00022692"/>
    </source>
</evidence>
<proteinExistence type="inferred from homology"/>
<feature type="transmembrane region" description="Helical" evidence="7">
    <location>
        <begin position="32"/>
        <end position="50"/>
    </location>
</feature>
<keyword evidence="2" id="KW-1003">Cell membrane</keyword>
<feature type="transmembrane region" description="Helical" evidence="7">
    <location>
        <begin position="62"/>
        <end position="82"/>
    </location>
</feature>
<comment type="caution">
    <text evidence="8">The sequence shown here is derived from an EMBL/GenBank/DDBJ whole genome shotgun (WGS) entry which is preliminary data.</text>
</comment>
<accession>A0A4R8DU69</accession>
<dbReference type="RefSeq" id="WP_133994023.1">
    <property type="nucleotide sequence ID" value="NZ_SODV01000001.1"/>
</dbReference>
<dbReference type="AlphaFoldDB" id="A0A4R8DU69"/>
<keyword evidence="5 7" id="KW-0472">Membrane</keyword>
<dbReference type="GO" id="GO:0022857">
    <property type="term" value="F:transmembrane transporter activity"/>
    <property type="evidence" value="ECO:0007669"/>
    <property type="project" value="InterPro"/>
</dbReference>
<evidence type="ECO:0000256" key="5">
    <source>
        <dbReference type="ARBA" id="ARBA00023136"/>
    </source>
</evidence>
<dbReference type="Gene3D" id="1.10.3730.20">
    <property type="match status" value="1"/>
</dbReference>
<evidence type="ECO:0000256" key="2">
    <source>
        <dbReference type="ARBA" id="ARBA00022475"/>
    </source>
</evidence>
<organism evidence="8 9">
    <name type="scientific">Dinghuibacter silviterrae</name>
    <dbReference type="NCBI Taxonomy" id="1539049"/>
    <lineage>
        <taxon>Bacteria</taxon>
        <taxon>Pseudomonadati</taxon>
        <taxon>Bacteroidota</taxon>
        <taxon>Chitinophagia</taxon>
        <taxon>Chitinophagales</taxon>
        <taxon>Chitinophagaceae</taxon>
        <taxon>Dinghuibacter</taxon>
    </lineage>
</organism>
<comment type="subcellular location">
    <subcellularLocation>
        <location evidence="1 6">Cell membrane</location>
        <topology evidence="1 6">Multi-pass membrane protein</topology>
    </subcellularLocation>
</comment>
<dbReference type="Proteomes" id="UP000294498">
    <property type="component" value="Unassembled WGS sequence"/>
</dbReference>
<feature type="transmembrane region" description="Helical" evidence="7">
    <location>
        <begin position="88"/>
        <end position="106"/>
    </location>
</feature>
<dbReference type="SUPFAM" id="SSF103481">
    <property type="entry name" value="Multidrug resistance efflux transporter EmrE"/>
    <property type="match status" value="1"/>
</dbReference>
<keyword evidence="4 7" id="KW-1133">Transmembrane helix</keyword>
<name>A0A4R8DU69_9BACT</name>
<evidence type="ECO:0000256" key="4">
    <source>
        <dbReference type="ARBA" id="ARBA00022989"/>
    </source>
</evidence>
<dbReference type="EMBL" id="SODV01000001">
    <property type="protein sequence ID" value="TDX01468.1"/>
    <property type="molecule type" value="Genomic_DNA"/>
</dbReference>
<dbReference type="GO" id="GO:0005886">
    <property type="term" value="C:plasma membrane"/>
    <property type="evidence" value="ECO:0007669"/>
    <property type="project" value="UniProtKB-SubCell"/>
</dbReference>
<gene>
    <name evidence="8" type="ORF">EDB95_2504</name>
</gene>
<reference evidence="8 9" key="1">
    <citation type="submission" date="2019-03" db="EMBL/GenBank/DDBJ databases">
        <title>Genomic Encyclopedia of Type Strains, Phase IV (KMG-IV): sequencing the most valuable type-strain genomes for metagenomic binning, comparative biology and taxonomic classification.</title>
        <authorList>
            <person name="Goeker M."/>
        </authorList>
    </citation>
    <scope>NUCLEOTIDE SEQUENCE [LARGE SCALE GENOMIC DNA]</scope>
    <source>
        <strain evidence="8 9">DSM 100059</strain>
    </source>
</reference>
<keyword evidence="3 6" id="KW-0812">Transmembrane</keyword>
<dbReference type="PANTHER" id="PTHR30561">
    <property type="entry name" value="SMR FAMILY PROTON-DEPENDENT DRUG EFFLUX TRANSPORTER SUGE"/>
    <property type="match status" value="1"/>
</dbReference>
<comment type="similarity">
    <text evidence="6">Belongs to the drug/metabolite transporter (DMT) superfamily. Small multidrug resistance (SMR) (TC 2.A.7.1) family.</text>
</comment>
<evidence type="ECO:0000256" key="6">
    <source>
        <dbReference type="RuleBase" id="RU003942"/>
    </source>
</evidence>
<dbReference type="InterPro" id="IPR000390">
    <property type="entry name" value="Small_drug/metabolite_transptr"/>
</dbReference>
<evidence type="ECO:0000256" key="7">
    <source>
        <dbReference type="SAM" id="Phobius"/>
    </source>
</evidence>
<evidence type="ECO:0000256" key="1">
    <source>
        <dbReference type="ARBA" id="ARBA00004651"/>
    </source>
</evidence>
<dbReference type="Pfam" id="PF00893">
    <property type="entry name" value="Multi_Drug_Res"/>
    <property type="match status" value="1"/>
</dbReference>
<keyword evidence="9" id="KW-1185">Reference proteome</keyword>
<evidence type="ECO:0000313" key="8">
    <source>
        <dbReference type="EMBL" id="TDX01468.1"/>
    </source>
</evidence>
<protein>
    <submittedName>
        <fullName evidence="8">Multidrug transporter EmrE-like cation transporter</fullName>
    </submittedName>
</protein>
<dbReference type="OrthoDB" id="9808638at2"/>
<dbReference type="PANTHER" id="PTHR30561:SF9">
    <property type="entry name" value="4-AMINO-4-DEOXY-L-ARABINOSE-PHOSPHOUNDECAPRENOL FLIPPASE SUBUNIT ARNF-RELATED"/>
    <property type="match status" value="1"/>
</dbReference>
<dbReference type="InterPro" id="IPR037185">
    <property type="entry name" value="EmrE-like"/>
</dbReference>
<sequence length="107" mass="11788">MGYVLLAISTIINCLSYLVLKAVSGKSYSFQWVLQFTGGLILAGITTFLFTRSLKELKLSVAYPIFCGVSIILVLLTSWMAFHEKISLLNFMGAIVIIAGVYMVSVR</sequence>